<evidence type="ECO:0000256" key="1">
    <source>
        <dbReference type="ARBA" id="ARBA00004141"/>
    </source>
</evidence>
<protein>
    <submittedName>
        <fullName evidence="6">Energy-coupling factor transporter transmembrane protein EcfT</fullName>
    </submittedName>
</protein>
<evidence type="ECO:0000256" key="4">
    <source>
        <dbReference type="ARBA" id="ARBA00023136"/>
    </source>
</evidence>
<evidence type="ECO:0000256" key="3">
    <source>
        <dbReference type="ARBA" id="ARBA00022989"/>
    </source>
</evidence>
<comment type="subcellular location">
    <subcellularLocation>
        <location evidence="1">Membrane</location>
        <topology evidence="1">Multi-pass membrane protein</topology>
    </subcellularLocation>
</comment>
<organism evidence="6 7">
    <name type="scientific">Arthrobacter caoxuetaonis</name>
    <dbReference type="NCBI Taxonomy" id="2886935"/>
    <lineage>
        <taxon>Bacteria</taxon>
        <taxon>Bacillati</taxon>
        <taxon>Actinomycetota</taxon>
        <taxon>Actinomycetes</taxon>
        <taxon>Micrococcales</taxon>
        <taxon>Micrococcaceae</taxon>
        <taxon>Arthrobacter</taxon>
    </lineage>
</organism>
<dbReference type="EMBL" id="JAJFZV010000015">
    <property type="protein sequence ID" value="MCC3298837.1"/>
    <property type="molecule type" value="Genomic_DNA"/>
</dbReference>
<accession>A0A9X1MH63</accession>
<dbReference type="GO" id="GO:0005886">
    <property type="term" value="C:plasma membrane"/>
    <property type="evidence" value="ECO:0007669"/>
    <property type="project" value="UniProtKB-ARBA"/>
</dbReference>
<feature type="transmembrane region" description="Helical" evidence="5">
    <location>
        <begin position="43"/>
        <end position="61"/>
    </location>
</feature>
<keyword evidence="3 5" id="KW-1133">Transmembrane helix</keyword>
<comment type="caution">
    <text evidence="6">The sequence shown here is derived from an EMBL/GenBank/DDBJ whole genome shotgun (WGS) entry which is preliminary data.</text>
</comment>
<dbReference type="CDD" id="cd16914">
    <property type="entry name" value="EcfT"/>
    <property type="match status" value="1"/>
</dbReference>
<reference evidence="6" key="1">
    <citation type="submission" date="2021-10" db="EMBL/GenBank/DDBJ databases">
        <title>Novel species in genus Arthrobacter.</title>
        <authorList>
            <person name="Liu Y."/>
        </authorList>
    </citation>
    <scope>NUCLEOTIDE SEQUENCE</scope>
    <source>
        <strain evidence="6">Zg-Y453</strain>
    </source>
</reference>
<dbReference type="RefSeq" id="WP_227896720.1">
    <property type="nucleotide sequence ID" value="NZ_CP099466.1"/>
</dbReference>
<keyword evidence="7" id="KW-1185">Reference proteome</keyword>
<evidence type="ECO:0000256" key="5">
    <source>
        <dbReference type="SAM" id="Phobius"/>
    </source>
</evidence>
<sequence length="209" mass="21769">MRSSRHLGDYRPGNSTVHKAPLAFKAALVTAGSITTLVLANPLATAVAAVLTAAAYAAAYLPGELVRPLKLMWPVLALVGGFQWWSAGPSAAVTVAGNIAVCVAAARLLLLTVPVPQLLDGAVALVRPLRILGADPERFGLALALMLRSIPYLMGSAADVRDSAKARGLERNPRALAVPVVIRAVAYAQQTGDALAARGIGEPEPERER</sequence>
<evidence type="ECO:0000256" key="2">
    <source>
        <dbReference type="ARBA" id="ARBA00022692"/>
    </source>
</evidence>
<dbReference type="InterPro" id="IPR003339">
    <property type="entry name" value="ABC/ECF_trnsptr_transmembrane"/>
</dbReference>
<dbReference type="Pfam" id="PF02361">
    <property type="entry name" value="CbiQ"/>
    <property type="match status" value="1"/>
</dbReference>
<keyword evidence="2 5" id="KW-0812">Transmembrane</keyword>
<dbReference type="Proteomes" id="UP001139158">
    <property type="component" value="Unassembled WGS sequence"/>
</dbReference>
<evidence type="ECO:0000313" key="6">
    <source>
        <dbReference type="EMBL" id="MCC3298837.1"/>
    </source>
</evidence>
<dbReference type="AlphaFoldDB" id="A0A9X1MH63"/>
<evidence type="ECO:0000313" key="7">
    <source>
        <dbReference type="Proteomes" id="UP001139158"/>
    </source>
</evidence>
<keyword evidence="4 5" id="KW-0472">Membrane</keyword>
<feature type="transmembrane region" description="Helical" evidence="5">
    <location>
        <begin position="91"/>
        <end position="110"/>
    </location>
</feature>
<name>A0A9X1MH63_9MICC</name>
<gene>
    <name evidence="6" type="ORF">LJ757_13640</name>
</gene>
<proteinExistence type="predicted"/>